<organism evidence="5 6">
    <name type="scientific">Azotobacter beijerinckii</name>
    <dbReference type="NCBI Taxonomy" id="170623"/>
    <lineage>
        <taxon>Bacteria</taxon>
        <taxon>Pseudomonadati</taxon>
        <taxon>Pseudomonadota</taxon>
        <taxon>Gammaproteobacteria</taxon>
        <taxon>Pseudomonadales</taxon>
        <taxon>Pseudomonadaceae</taxon>
        <taxon>Azotobacter</taxon>
    </lineage>
</organism>
<dbReference type="PANTHER" id="PTHR33375:SF1">
    <property type="entry name" value="CHROMOSOME-PARTITIONING PROTEIN PARB-RELATED"/>
    <property type="match status" value="1"/>
</dbReference>
<comment type="similarity">
    <text evidence="1">Belongs to the ParB family.</text>
</comment>
<dbReference type="RefSeq" id="WP_170849466.1">
    <property type="nucleotide sequence ID" value="NZ_FNYQ01000131.1"/>
</dbReference>
<dbReference type="SUPFAM" id="SSF110849">
    <property type="entry name" value="ParB/Sulfiredoxin"/>
    <property type="match status" value="1"/>
</dbReference>
<dbReference type="Pfam" id="PF02195">
    <property type="entry name" value="ParB_N"/>
    <property type="match status" value="1"/>
</dbReference>
<dbReference type="Gene3D" id="1.10.10.2830">
    <property type="match status" value="1"/>
</dbReference>
<evidence type="ECO:0000256" key="1">
    <source>
        <dbReference type="ARBA" id="ARBA00006295"/>
    </source>
</evidence>
<dbReference type="InterPro" id="IPR022396">
    <property type="entry name" value="PRTRC_ParB"/>
</dbReference>
<dbReference type="InterPro" id="IPR036086">
    <property type="entry name" value="ParB/Sulfiredoxin_sf"/>
</dbReference>
<dbReference type="SUPFAM" id="SSF109709">
    <property type="entry name" value="KorB DNA-binding domain-like"/>
    <property type="match status" value="1"/>
</dbReference>
<dbReference type="InterPro" id="IPR041468">
    <property type="entry name" value="HTH_ParB/Spo0J"/>
</dbReference>
<dbReference type="Gene3D" id="3.90.1530.30">
    <property type="match status" value="1"/>
</dbReference>
<feature type="region of interest" description="Disordered" evidence="3">
    <location>
        <begin position="357"/>
        <end position="380"/>
    </location>
</feature>
<dbReference type="Pfam" id="PF17762">
    <property type="entry name" value="HTH_ParB"/>
    <property type="match status" value="1"/>
</dbReference>
<dbReference type="AlphaFoldDB" id="A0A1H6ZMG9"/>
<dbReference type="GO" id="GO:0005694">
    <property type="term" value="C:chromosome"/>
    <property type="evidence" value="ECO:0007669"/>
    <property type="project" value="TreeGrafter"/>
</dbReference>
<reference evidence="5 6" key="1">
    <citation type="submission" date="2016-10" db="EMBL/GenBank/DDBJ databases">
        <authorList>
            <person name="de Groot N.N."/>
        </authorList>
    </citation>
    <scope>NUCLEOTIDE SEQUENCE [LARGE SCALE GENOMIC DNA]</scope>
    <source>
        <strain evidence="5 6">DSM 373</strain>
    </source>
</reference>
<proteinExistence type="inferred from homology"/>
<dbReference type="InterPro" id="IPR003115">
    <property type="entry name" value="ParB_N"/>
</dbReference>
<evidence type="ECO:0000256" key="3">
    <source>
        <dbReference type="SAM" id="MobiDB-lite"/>
    </source>
</evidence>
<dbReference type="InterPro" id="IPR050336">
    <property type="entry name" value="Chromosome_partition/occlusion"/>
</dbReference>
<evidence type="ECO:0000313" key="6">
    <source>
        <dbReference type="Proteomes" id="UP000199250"/>
    </source>
</evidence>
<gene>
    <name evidence="5" type="ORF">SAMN04244572_04396</name>
</gene>
<dbReference type="GO" id="GO:0007059">
    <property type="term" value="P:chromosome segregation"/>
    <property type="evidence" value="ECO:0007669"/>
    <property type="project" value="UniProtKB-KW"/>
</dbReference>
<dbReference type="SMART" id="SM00470">
    <property type="entry name" value="ParB"/>
    <property type="match status" value="1"/>
</dbReference>
<name>A0A1H6ZMG9_9GAMM</name>
<dbReference type="EMBL" id="FNYQ01000131">
    <property type="protein sequence ID" value="SEJ53886.1"/>
    <property type="molecule type" value="Genomic_DNA"/>
</dbReference>
<keyword evidence="2" id="KW-0159">Chromosome partition</keyword>
<dbReference type="NCBIfam" id="TIGR00180">
    <property type="entry name" value="parB_part"/>
    <property type="match status" value="1"/>
</dbReference>
<dbReference type="GO" id="GO:0003677">
    <property type="term" value="F:DNA binding"/>
    <property type="evidence" value="ECO:0007669"/>
    <property type="project" value="InterPro"/>
</dbReference>
<evidence type="ECO:0000259" key="4">
    <source>
        <dbReference type="SMART" id="SM00470"/>
    </source>
</evidence>
<evidence type="ECO:0000256" key="2">
    <source>
        <dbReference type="ARBA" id="ARBA00022829"/>
    </source>
</evidence>
<evidence type="ECO:0000313" key="5">
    <source>
        <dbReference type="EMBL" id="SEJ53886.1"/>
    </source>
</evidence>
<dbReference type="PANTHER" id="PTHR33375">
    <property type="entry name" value="CHROMOSOME-PARTITIONING PROTEIN PARB-RELATED"/>
    <property type="match status" value="1"/>
</dbReference>
<accession>A0A1H6ZMG9</accession>
<protein>
    <submittedName>
        <fullName evidence="5">PRTRC system ParB family protein</fullName>
    </submittedName>
</protein>
<dbReference type="Proteomes" id="UP000199250">
    <property type="component" value="Unassembled WGS sequence"/>
</dbReference>
<feature type="domain" description="ParB-like N-terminal" evidence="4">
    <location>
        <begin position="11"/>
        <end position="104"/>
    </location>
</feature>
<dbReference type="NCBIfam" id="TIGR03734">
    <property type="entry name" value="PRTRC_parB"/>
    <property type="match status" value="1"/>
</dbReference>
<dbReference type="InterPro" id="IPR004437">
    <property type="entry name" value="ParB/RepB/Spo0J"/>
</dbReference>
<feature type="compositionally biased region" description="Low complexity" evidence="3">
    <location>
        <begin position="357"/>
        <end position="373"/>
    </location>
</feature>
<sequence>MSTTYDATDIKHLPVSRIRRNPDNPRKGRNAERYEHFKQSVMAQGILQPILVRPIEGDPEHDFEIVAGETRWQAATDCAIELIPALVRAMTDEEARIAAAVENIQRADMTPIEEANAAAELLRQTANDHEEVMRLLGWSRAKLNTRILLTHASAAVAQALLAGQIKLGHAELLCPLGHADQDMVVAKIVEQGMSIAEARERLLKLTRRLDHAAFDTRDCAGCAHNSSAYADLFDTSVGNGQCQNLACWNAKVAAHLEQCLAEAKAEHGVVYRSDELPAEGYQIIATDGAKGVGHEQAAACRSCASYGAVVSARNGEEGKVTGRYCFNPTCHGEMVGKYQAAVKAAAQATPAPAAPAQGTATAAAAGAPAGQPAKSPSKPRTLRTALRKVAHKAQVQLAHRFMVATPAYGYAQAISSVVQDLGRDVAPGLADKILKAAGVPERPATAKARVAWIADLARLDEAKLLDLLARLSALALCRTVAQDDFDHNEAALLAAEVIGRHRLDPLDVFAVDAEYLNLLTKDELLAECAAAGFDRAYEAAHGKGAFKKMANSSKVKELAQTLLAPLEGFSWEGHLPAFLKPAAPKGVDASQTAQSSQSEAA</sequence>